<name>A0A9P0BDX0_BRAAE</name>
<protein>
    <recommendedName>
        <fullName evidence="2">MOSC domain-containing protein</fullName>
    </recommendedName>
</protein>
<dbReference type="EMBL" id="OV121138">
    <property type="protein sequence ID" value="CAH0560989.1"/>
    <property type="molecule type" value="Genomic_DNA"/>
</dbReference>
<reference evidence="3" key="1">
    <citation type="submission" date="2021-12" db="EMBL/GenBank/DDBJ databases">
        <authorList>
            <person name="King R."/>
        </authorList>
    </citation>
    <scope>NUCLEOTIDE SEQUENCE</scope>
</reference>
<organism evidence="3 4">
    <name type="scientific">Brassicogethes aeneus</name>
    <name type="common">Rape pollen beetle</name>
    <name type="synonym">Meligethes aeneus</name>
    <dbReference type="NCBI Taxonomy" id="1431903"/>
    <lineage>
        <taxon>Eukaryota</taxon>
        <taxon>Metazoa</taxon>
        <taxon>Ecdysozoa</taxon>
        <taxon>Arthropoda</taxon>
        <taxon>Hexapoda</taxon>
        <taxon>Insecta</taxon>
        <taxon>Pterygota</taxon>
        <taxon>Neoptera</taxon>
        <taxon>Endopterygota</taxon>
        <taxon>Coleoptera</taxon>
        <taxon>Polyphaga</taxon>
        <taxon>Cucujiformia</taxon>
        <taxon>Nitidulidae</taxon>
        <taxon>Meligethinae</taxon>
        <taxon>Brassicogethes</taxon>
    </lineage>
</organism>
<feature type="transmembrane region" description="Helical" evidence="1">
    <location>
        <begin position="6"/>
        <end position="25"/>
    </location>
</feature>
<dbReference type="PROSITE" id="PS51340">
    <property type="entry name" value="MOSC"/>
    <property type="match status" value="1"/>
</dbReference>
<dbReference type="Pfam" id="PF03476">
    <property type="entry name" value="MOSC_N"/>
    <property type="match status" value="1"/>
</dbReference>
<dbReference type="OrthoDB" id="17255at2759"/>
<dbReference type="GO" id="GO:0003824">
    <property type="term" value="F:catalytic activity"/>
    <property type="evidence" value="ECO:0007669"/>
    <property type="project" value="InterPro"/>
</dbReference>
<gene>
    <name evidence="3" type="ORF">MELIAE_LOCUS10640</name>
</gene>
<dbReference type="InterPro" id="IPR011037">
    <property type="entry name" value="Pyrv_Knase-like_insert_dom_sf"/>
</dbReference>
<keyword evidence="4" id="KW-1185">Reference proteome</keyword>
<evidence type="ECO:0000313" key="3">
    <source>
        <dbReference type="EMBL" id="CAH0560989.1"/>
    </source>
</evidence>
<proteinExistence type="predicted"/>
<dbReference type="InterPro" id="IPR005302">
    <property type="entry name" value="MoCF_Sase_C"/>
</dbReference>
<keyword evidence="1" id="KW-0472">Membrane</keyword>
<dbReference type="PANTHER" id="PTHR14237">
    <property type="entry name" value="MOLYBDOPTERIN COFACTOR SULFURASE MOSC"/>
    <property type="match status" value="1"/>
</dbReference>
<dbReference type="PANTHER" id="PTHR14237:SF19">
    <property type="entry name" value="MITOCHONDRIAL AMIDOXIME REDUCING COMPONENT 1"/>
    <property type="match status" value="1"/>
</dbReference>
<dbReference type="Pfam" id="PF03473">
    <property type="entry name" value="MOSC"/>
    <property type="match status" value="1"/>
</dbReference>
<dbReference type="GO" id="GO:0030151">
    <property type="term" value="F:molybdenum ion binding"/>
    <property type="evidence" value="ECO:0007669"/>
    <property type="project" value="InterPro"/>
</dbReference>
<evidence type="ECO:0000313" key="4">
    <source>
        <dbReference type="Proteomes" id="UP001154078"/>
    </source>
</evidence>
<dbReference type="SUPFAM" id="SSF50800">
    <property type="entry name" value="PK beta-barrel domain-like"/>
    <property type="match status" value="1"/>
</dbReference>
<dbReference type="AlphaFoldDB" id="A0A9P0BDX0"/>
<evidence type="ECO:0000259" key="2">
    <source>
        <dbReference type="PROSITE" id="PS51340"/>
    </source>
</evidence>
<dbReference type="Proteomes" id="UP001154078">
    <property type="component" value="Chromosome 7"/>
</dbReference>
<dbReference type="InterPro" id="IPR005303">
    <property type="entry name" value="MOCOS_middle"/>
</dbReference>
<keyword evidence="1" id="KW-0812">Transmembrane</keyword>
<dbReference type="SUPFAM" id="SSF141673">
    <property type="entry name" value="MOSC N-terminal domain-like"/>
    <property type="match status" value="1"/>
</dbReference>
<evidence type="ECO:0000256" key="1">
    <source>
        <dbReference type="SAM" id="Phobius"/>
    </source>
</evidence>
<keyword evidence="1" id="KW-1133">Transmembrane helix</keyword>
<sequence length="343" mass="38652">MGVIAKTSLAFSLATISAGIAYYFLKQDKKEKIPKKWQEVGIVKKLCIYPLKSGNRIELSKAECTEVGLKQSEQDEPVYQLKDRGLIVYGEKDCEFRTGRTYPKMVLIDVGVHDVDHLSIDAHTMRTLYVKVPKKDENKETKITVHRGEQIVGVDCGDEAASWFSRYILEKPSGLRLAYHDGGERRNITKTHKPLLDYYLNLGNESTGLYSDLSSIMIVNQQSINDLNKRIGSGTHASVDNFRSNIVVDGPKLAPYAEDDWDWVKIGDVVLRNVKECTRCIFTTVNPDTAQRSSDREPLKTLETYRLSEGPYKTPVMGINAGVRRTGLIHVGDTVYFAKNEVQ</sequence>
<dbReference type="GO" id="GO:0030170">
    <property type="term" value="F:pyridoxal phosphate binding"/>
    <property type="evidence" value="ECO:0007669"/>
    <property type="project" value="InterPro"/>
</dbReference>
<feature type="domain" description="MOSC" evidence="2">
    <location>
        <begin position="189"/>
        <end position="338"/>
    </location>
</feature>
<accession>A0A9P0BDX0</accession>